<dbReference type="GO" id="GO:0005975">
    <property type="term" value="P:carbohydrate metabolic process"/>
    <property type="evidence" value="ECO:0007669"/>
    <property type="project" value="InterPro"/>
</dbReference>
<dbReference type="PROSITE" id="PS51257">
    <property type="entry name" value="PROKAR_LIPOPROTEIN"/>
    <property type="match status" value="1"/>
</dbReference>
<organism evidence="4 5">
    <name type="scientific">Alistipes onderdonkii</name>
    <dbReference type="NCBI Taxonomy" id="328813"/>
    <lineage>
        <taxon>Bacteria</taxon>
        <taxon>Pseudomonadati</taxon>
        <taxon>Bacteroidota</taxon>
        <taxon>Bacteroidia</taxon>
        <taxon>Bacteroidales</taxon>
        <taxon>Rikenellaceae</taxon>
        <taxon>Alistipes</taxon>
    </lineage>
</organism>
<protein>
    <recommendedName>
        <fullName evidence="6">DUF1735 domain-containing protein</fullName>
    </recommendedName>
</protein>
<keyword evidence="1" id="KW-0732">Signal</keyword>
<feature type="domain" description="GH18" evidence="2">
    <location>
        <begin position="265"/>
        <end position="366"/>
    </location>
</feature>
<dbReference type="AlphaFoldDB" id="A0A1Y3QWI1"/>
<evidence type="ECO:0008006" key="6">
    <source>
        <dbReference type="Google" id="ProtNLM"/>
    </source>
</evidence>
<dbReference type="InterPro" id="IPR001223">
    <property type="entry name" value="Glyco_hydro18_cat"/>
</dbReference>
<dbReference type="Gene3D" id="2.60.40.1740">
    <property type="entry name" value="hypothetical protein (bacova_03559)"/>
    <property type="match status" value="1"/>
</dbReference>
<dbReference type="Gene3D" id="3.20.20.80">
    <property type="entry name" value="Glycosidases"/>
    <property type="match status" value="1"/>
</dbReference>
<dbReference type="EMBL" id="NFHB01000003">
    <property type="protein sequence ID" value="OUN04042.1"/>
    <property type="molecule type" value="Genomic_DNA"/>
</dbReference>
<feature type="chain" id="PRO_5012824912" description="DUF1735 domain-containing protein" evidence="1">
    <location>
        <begin position="22"/>
        <end position="534"/>
    </location>
</feature>
<comment type="caution">
    <text evidence="4">The sequence shown here is derived from an EMBL/GenBank/DDBJ whole genome shotgun (WGS) entry which is preliminary data.</text>
</comment>
<reference evidence="5" key="1">
    <citation type="submission" date="2017-04" db="EMBL/GenBank/DDBJ databases">
        <title>Function of individual gut microbiota members based on whole genome sequencing of pure cultures obtained from chicken caecum.</title>
        <authorList>
            <person name="Medvecky M."/>
            <person name="Cejkova D."/>
            <person name="Polansky O."/>
            <person name="Karasova D."/>
            <person name="Kubasova T."/>
            <person name="Cizek A."/>
            <person name="Rychlik I."/>
        </authorList>
    </citation>
    <scope>NUCLEOTIDE SEQUENCE [LARGE SCALE GENOMIC DNA]</scope>
    <source>
        <strain evidence="5">An90</strain>
    </source>
</reference>
<dbReference type="Pfam" id="PF00704">
    <property type="entry name" value="Glyco_hydro_18"/>
    <property type="match status" value="1"/>
</dbReference>
<dbReference type="SUPFAM" id="SSF51445">
    <property type="entry name" value="(Trans)glycosidases"/>
    <property type="match status" value="1"/>
</dbReference>
<dbReference type="InterPro" id="IPR017853">
    <property type="entry name" value="GH"/>
</dbReference>
<evidence type="ECO:0000256" key="1">
    <source>
        <dbReference type="SAM" id="SignalP"/>
    </source>
</evidence>
<dbReference type="InterPro" id="IPR013728">
    <property type="entry name" value="BT_3987-like_N"/>
</dbReference>
<accession>A0A1Y3QWI1</accession>
<evidence type="ECO:0000313" key="5">
    <source>
        <dbReference type="Proteomes" id="UP000195772"/>
    </source>
</evidence>
<gene>
    <name evidence="4" type="ORF">B5G41_06165</name>
</gene>
<dbReference type="RefSeq" id="WP_087401863.1">
    <property type="nucleotide sequence ID" value="NZ_NFHB01000003.1"/>
</dbReference>
<dbReference type="Proteomes" id="UP000195772">
    <property type="component" value="Unassembled WGS sequence"/>
</dbReference>
<evidence type="ECO:0000259" key="3">
    <source>
        <dbReference type="Pfam" id="PF08522"/>
    </source>
</evidence>
<dbReference type="OrthoDB" id="1002232at2"/>
<name>A0A1Y3QWI1_9BACT</name>
<feature type="signal peptide" evidence="1">
    <location>
        <begin position="1"/>
        <end position="21"/>
    </location>
</feature>
<evidence type="ECO:0000259" key="2">
    <source>
        <dbReference type="Pfam" id="PF00704"/>
    </source>
</evidence>
<feature type="domain" description="BT-3987-like N-terminal" evidence="3">
    <location>
        <begin position="73"/>
        <end position="162"/>
    </location>
</feature>
<dbReference type="Pfam" id="PF08522">
    <property type="entry name" value="BT_3987-like_N"/>
    <property type="match status" value="1"/>
</dbReference>
<sequence length="534" mass="59634">MKTIFDLQTGVVTLLCTAALAGLTACEADPVMQESGKLPDKGSIEEVHVMLCSSNSVENRVDVLLTEGGVMTKNFYLRQTQPAAAGYSLDAWCDASLLNDYDAGDEIERTLLPEANYEFPDGKTLDLSAATQRSELKRIKFSASGLAAGEYVLPLTVAAQDAPDADKTLYYNVSVRQPYTDEYTLHDGHDLFFVFYVNTNDFQPLLVLDYIMQKKLARGSTVAWHEAVGNIVNLRTVQVGYDAATSRALLNLGSDMTYVLSQSTKYIRPLQEHGRKVCISIEGGGTGLGFCNLTDTQIEDFAAQVKTVIEQYGLDGVNLWDRNSGYGKEGMPAVNTTSYPKLIKALREALGTEKLLTLTVYEEPTATFWNTEATGGIAVGDYIDYAWSGYNSESEAPQLLDPWHPEQEYVSAYTQKPIANLPKERYGCVNFPIYPAARTEEEAMMQEPGFLIDWILADYRPNNIIVFDDLRAHLQDNYETAWDGTFAMHCTFMDPENNLILGSRKGYNYLFDKNRLSNISEGIYNYGKWLKDWN</sequence>
<proteinExistence type="predicted"/>
<evidence type="ECO:0000313" key="4">
    <source>
        <dbReference type="EMBL" id="OUN04042.1"/>
    </source>
</evidence>